<evidence type="ECO:0000256" key="1">
    <source>
        <dbReference type="SAM" id="MobiDB-lite"/>
    </source>
</evidence>
<gene>
    <name evidence="3" type="ORF">CH330_09625</name>
</gene>
<keyword evidence="2" id="KW-0472">Membrane</keyword>
<feature type="region of interest" description="Disordered" evidence="1">
    <location>
        <begin position="48"/>
        <end position="118"/>
    </location>
</feature>
<keyword evidence="2" id="KW-1133">Transmembrane helix</keyword>
<dbReference type="Proteomes" id="UP000215559">
    <property type="component" value="Unassembled WGS sequence"/>
</dbReference>
<organism evidence="3 4">
    <name type="scientific">candidate division WOR-3 bacterium JGI_Cruoil_03_51_56</name>
    <dbReference type="NCBI Taxonomy" id="1973747"/>
    <lineage>
        <taxon>Bacteria</taxon>
        <taxon>Bacteria division WOR-3</taxon>
    </lineage>
</organism>
<keyword evidence="2" id="KW-0812">Transmembrane</keyword>
<comment type="caution">
    <text evidence="3">The sequence shown here is derived from an EMBL/GenBank/DDBJ whole genome shotgun (WGS) entry which is preliminary data.</text>
</comment>
<feature type="compositionally biased region" description="Basic residues" evidence="1">
    <location>
        <begin position="63"/>
        <end position="118"/>
    </location>
</feature>
<evidence type="ECO:0000313" key="4">
    <source>
        <dbReference type="Proteomes" id="UP000215559"/>
    </source>
</evidence>
<dbReference type="EMBL" id="NOZP01000183">
    <property type="protein sequence ID" value="OYD14054.1"/>
    <property type="molecule type" value="Genomic_DNA"/>
</dbReference>
<reference evidence="3 4" key="1">
    <citation type="submission" date="2017-07" db="EMBL/GenBank/DDBJ databases">
        <title>Recovery of genomes from metagenomes via a dereplication, aggregation, and scoring strategy.</title>
        <authorList>
            <person name="Sieber C.M."/>
            <person name="Probst A.J."/>
            <person name="Sharrar A."/>
            <person name="Thomas B.C."/>
            <person name="Hess M."/>
            <person name="Tringe S.G."/>
            <person name="Banfield J.F."/>
        </authorList>
    </citation>
    <scope>NUCLEOTIDE SEQUENCE [LARGE SCALE GENOMIC DNA]</scope>
    <source>
        <strain evidence="3">JGI_Cruoil_03_51_56</strain>
    </source>
</reference>
<proteinExistence type="predicted"/>
<feature type="transmembrane region" description="Helical" evidence="2">
    <location>
        <begin position="27"/>
        <end position="47"/>
    </location>
</feature>
<feature type="region of interest" description="Disordered" evidence="1">
    <location>
        <begin position="1"/>
        <end position="20"/>
    </location>
</feature>
<name>A0A235BPA6_UNCW3</name>
<evidence type="ECO:0000313" key="3">
    <source>
        <dbReference type="EMBL" id="OYD14054.1"/>
    </source>
</evidence>
<dbReference type="AlphaFoldDB" id="A0A235BPA6"/>
<evidence type="ECO:0000256" key="2">
    <source>
        <dbReference type="SAM" id="Phobius"/>
    </source>
</evidence>
<protein>
    <submittedName>
        <fullName evidence="3">Uncharacterized protein</fullName>
    </submittedName>
</protein>
<sequence length="182" mass="20518">MASRKGGYSKMRVTARRRKKKDSIGRYILVAIVLLVLVVAAVLVIGGSKKKSKPKSKTAQVKSSKKKLKKSSKAKAGKLAKRGRRSRKKMEKVKKRRVRRSKGKRTRRTKKGGHTRKKKTAAYKVEAILVDDSGQRFVMVGDRQLKPGDKIGGRRIIQISANEVKVEYHGKTYSVRIGQDLY</sequence>
<accession>A0A235BPA6</accession>